<dbReference type="EMBL" id="CP001129">
    <property type="protein sequence ID" value="ACG62538.1"/>
    <property type="molecule type" value="Genomic_DNA"/>
</dbReference>
<reference evidence="2 3" key="1">
    <citation type="journal article" date="2008" name="PLoS ONE">
        <title>Genome sequence of a lancefield group C Streptococcus zooepidemicus strain causing epidemic nephritis: new information about an old disease.</title>
        <authorList>
            <person name="Beres S.B."/>
            <person name="Sesso R."/>
            <person name="Pinto S.W.L."/>
            <person name="Hoe N.P."/>
            <person name="Porcella S.F."/>
            <person name="Deleo F.R."/>
            <person name="Musser J.M."/>
        </authorList>
    </citation>
    <scope>NUCLEOTIDE SEQUENCE [LARGE SCALE GENOMIC DNA]</scope>
    <source>
        <strain evidence="2 3">MGCS10565</strain>
    </source>
</reference>
<dbReference type="Proteomes" id="UP000001873">
    <property type="component" value="Chromosome"/>
</dbReference>
<dbReference type="Gene3D" id="1.20.1440.50">
    <property type="entry name" value="Ta0600-like"/>
    <property type="match status" value="1"/>
</dbReference>
<evidence type="ECO:0000313" key="3">
    <source>
        <dbReference type="Proteomes" id="UP000001873"/>
    </source>
</evidence>
<proteinExistence type="predicted"/>
<name>B4U3H1_STREM</name>
<dbReference type="Pfam" id="PF08951">
    <property type="entry name" value="EntA_Immun"/>
    <property type="match status" value="1"/>
</dbReference>
<organism evidence="2 3">
    <name type="scientific">Streptococcus equi subsp. zooepidemicus (strain MGCS10565)</name>
    <dbReference type="NCBI Taxonomy" id="552526"/>
    <lineage>
        <taxon>Bacteria</taxon>
        <taxon>Bacillati</taxon>
        <taxon>Bacillota</taxon>
        <taxon>Bacilli</taxon>
        <taxon>Lactobacillales</taxon>
        <taxon>Streptococcaceae</taxon>
        <taxon>Streptococcus</taxon>
    </lineage>
</organism>
<dbReference type="KEGG" id="sez:Sez_1194"/>
<dbReference type="AlphaFoldDB" id="B4U3H1"/>
<evidence type="ECO:0000313" key="2">
    <source>
        <dbReference type="EMBL" id="ACG62538.1"/>
    </source>
</evidence>
<sequence length="113" mass="12971">MGKSSIILIYIERCEIMNERDLVQLIEQTLKDEEVQNNVTYRNLLEESLQQLSLKKPVYLVSTRLAGHISTYLMTNHYEAPKAIIVLAQSIASAPAKHRGLISIPFWLSNIFR</sequence>
<dbReference type="InterPro" id="IPR015046">
    <property type="entry name" value="LciA_Immunity-like"/>
</dbReference>
<gene>
    <name evidence="2" type="ordered locus">Sez_1194</name>
</gene>
<dbReference type="GO" id="GO:0030153">
    <property type="term" value="P:bacteriocin immunity"/>
    <property type="evidence" value="ECO:0007669"/>
    <property type="project" value="UniProtKB-KW"/>
</dbReference>
<dbReference type="SUPFAM" id="SSF109797">
    <property type="entry name" value="Bacteriocin immunity protein-like"/>
    <property type="match status" value="1"/>
</dbReference>
<dbReference type="InterPro" id="IPR023130">
    <property type="entry name" value="Ta0600-like_sf"/>
</dbReference>
<protein>
    <submittedName>
        <fullName evidence="2">Bacteriocin</fullName>
    </submittedName>
</protein>
<keyword evidence="1" id="KW-0079">Bacteriocin immunity</keyword>
<dbReference type="HOGENOM" id="CLU_171667_0_0_9"/>
<accession>B4U3H1</accession>
<evidence type="ECO:0000256" key="1">
    <source>
        <dbReference type="ARBA" id="ARBA00023025"/>
    </source>
</evidence>